<accession>A0A3R7JR35</accession>
<dbReference type="RefSeq" id="XP_029223087.1">
    <property type="nucleotide sequence ID" value="XM_029376786.1"/>
</dbReference>
<reference evidence="1 2" key="1">
    <citation type="journal article" date="2018" name="BMC Genomics">
        <title>Genomic comparison of Trypanosoma conorhini and Trypanosoma rangeli to Trypanosoma cruzi strains of high and low virulence.</title>
        <authorList>
            <person name="Bradwell K.R."/>
            <person name="Koparde V.N."/>
            <person name="Matveyev A.V."/>
            <person name="Serrano M.G."/>
            <person name="Alves J.M."/>
            <person name="Parikh H."/>
            <person name="Huang B."/>
            <person name="Lee V."/>
            <person name="Espinosa-Alvarez O."/>
            <person name="Ortiz P.A."/>
            <person name="Costa-Martins A.G."/>
            <person name="Teixeira M.M."/>
            <person name="Buck G.A."/>
        </authorList>
    </citation>
    <scope>NUCLEOTIDE SEQUENCE [LARGE SCALE GENOMIC DNA]</scope>
    <source>
        <strain evidence="1 2">025E</strain>
    </source>
</reference>
<comment type="caution">
    <text evidence="1">The sequence shown here is derived from an EMBL/GenBank/DDBJ whole genome shotgun (WGS) entry which is preliminary data.</text>
</comment>
<proteinExistence type="predicted"/>
<dbReference type="Proteomes" id="UP000284403">
    <property type="component" value="Unassembled WGS sequence"/>
</dbReference>
<organism evidence="1 2">
    <name type="scientific">Trypanosoma conorhini</name>
    <dbReference type="NCBI Taxonomy" id="83891"/>
    <lineage>
        <taxon>Eukaryota</taxon>
        <taxon>Discoba</taxon>
        <taxon>Euglenozoa</taxon>
        <taxon>Kinetoplastea</taxon>
        <taxon>Metakinetoplastina</taxon>
        <taxon>Trypanosomatida</taxon>
        <taxon>Trypanosomatidae</taxon>
        <taxon>Trypanosoma</taxon>
    </lineage>
</organism>
<gene>
    <name evidence="1" type="ORF">Tco025E_09992</name>
</gene>
<name>A0A3R7JR35_9TRYP</name>
<dbReference type="AlphaFoldDB" id="A0A3R7JR35"/>
<evidence type="ECO:0000313" key="1">
    <source>
        <dbReference type="EMBL" id="RNE95529.1"/>
    </source>
</evidence>
<keyword evidence="2" id="KW-1185">Reference proteome</keyword>
<dbReference type="GeneID" id="40323603"/>
<protein>
    <submittedName>
        <fullName evidence="1">Uncharacterized protein</fullName>
    </submittedName>
</protein>
<evidence type="ECO:0000313" key="2">
    <source>
        <dbReference type="Proteomes" id="UP000284403"/>
    </source>
</evidence>
<dbReference type="EMBL" id="MKKU01001417">
    <property type="protein sequence ID" value="RNE95529.1"/>
    <property type="molecule type" value="Genomic_DNA"/>
</dbReference>
<sequence>MGASPSAGRSPPSLGASAVAAVRASVVPVCLIAPPLSFLPSFSPRPLALRRRGAEFLRSATVAPRPQRVFRRCPRYGRGDVRLPPGRTSVGARPPHCGRLGCCSAALAGARALPAVAAAACRRDGAFRCRVGALHSRDDAGARTAPQPFAARRARWQIPRQGRAKVESHAVVVEKQLVRGGTPGRTLCGLRGRTSQMRPGGIGWPDPYFSKRLARSQCGPAKSWSVLALQRRCG</sequence>